<dbReference type="EC" id="1.5.1.3" evidence="2"/>
<dbReference type="PANTHER" id="PTHR48069:SF3">
    <property type="entry name" value="DIHYDROFOLATE REDUCTASE"/>
    <property type="match status" value="1"/>
</dbReference>
<evidence type="ECO:0000256" key="4">
    <source>
        <dbReference type="ARBA" id="ARBA00022563"/>
    </source>
</evidence>
<keyword evidence="4" id="KW-0554">One-carbon metabolism</keyword>
<evidence type="ECO:0000313" key="10">
    <source>
        <dbReference type="EMBL" id="KIX03795.1"/>
    </source>
</evidence>
<dbReference type="InterPro" id="IPR012259">
    <property type="entry name" value="DHFR"/>
</dbReference>
<feature type="region of interest" description="Disordered" evidence="8">
    <location>
        <begin position="1"/>
        <end position="44"/>
    </location>
</feature>
<dbReference type="GO" id="GO:0005739">
    <property type="term" value="C:mitochondrion"/>
    <property type="evidence" value="ECO:0007669"/>
    <property type="project" value="TreeGrafter"/>
</dbReference>
<evidence type="ECO:0000256" key="2">
    <source>
        <dbReference type="ARBA" id="ARBA00012856"/>
    </source>
</evidence>
<dbReference type="VEuPathDB" id="FungiDB:Z518_07348"/>
<sequence length="383" mass="41488">MSTIPTPPSTTLSTPPSSTDLPINTSQFDVDSDDDTETKMSPSKRITKTTITTIKSITVKPKPIYVIVATSLNPPMGIGYRGNLPWSPIKTDMAFFKAVTSHVPATLASSTSKSTTQTLNAVVMGRKTWESIPTRFRPLVGRLNVVITRSKSVELGQRIQADLSAVSPMAAEWAVHEFEFPPGMSTKPTKAVETSAILIPPPPSPASSPAQAPILISPSLTSTLALLSTPSAISIPAHGEISISKIFCIGGAEIYRQILSHSSTGTHNSNLRSNNHETDTDGEDEFDVRILQTQVRPMKSKGPEDSDVDLECDTFFPDALPADPGIKSAKWKPVSETRLMEWVDGIAVPQAQGKQPTADGEEGEWFKDEKVGMKIRVVGWERR</sequence>
<reference evidence="10 11" key="1">
    <citation type="submission" date="2015-01" db="EMBL/GenBank/DDBJ databases">
        <title>The Genome Sequence of Rhinocladiella mackenzie CBS 650.93.</title>
        <authorList>
            <consortium name="The Broad Institute Genomics Platform"/>
            <person name="Cuomo C."/>
            <person name="de Hoog S."/>
            <person name="Gorbushina A."/>
            <person name="Stielow B."/>
            <person name="Teixiera M."/>
            <person name="Abouelleil A."/>
            <person name="Chapman S.B."/>
            <person name="Priest M."/>
            <person name="Young S.K."/>
            <person name="Wortman J."/>
            <person name="Nusbaum C."/>
            <person name="Birren B."/>
        </authorList>
    </citation>
    <scope>NUCLEOTIDE SEQUENCE [LARGE SCALE GENOMIC DNA]</scope>
    <source>
        <strain evidence="10 11">CBS 650.93</strain>
    </source>
</reference>
<feature type="compositionally biased region" description="Polar residues" evidence="8">
    <location>
        <begin position="263"/>
        <end position="273"/>
    </location>
</feature>
<dbReference type="PROSITE" id="PS51330">
    <property type="entry name" value="DHFR_2"/>
    <property type="match status" value="1"/>
</dbReference>
<dbReference type="OrthoDB" id="414698at2759"/>
<dbReference type="GeneID" id="25295419"/>
<dbReference type="GO" id="GO:0046654">
    <property type="term" value="P:tetrahydrofolate biosynthetic process"/>
    <property type="evidence" value="ECO:0007669"/>
    <property type="project" value="UniProtKB-UniPathway"/>
</dbReference>
<evidence type="ECO:0000256" key="3">
    <source>
        <dbReference type="ARBA" id="ARBA00018886"/>
    </source>
</evidence>
<feature type="compositionally biased region" description="Low complexity" evidence="8">
    <location>
        <begin position="9"/>
        <end position="23"/>
    </location>
</feature>
<gene>
    <name evidence="10" type="ORF">Z518_07348</name>
</gene>
<evidence type="ECO:0000256" key="8">
    <source>
        <dbReference type="SAM" id="MobiDB-lite"/>
    </source>
</evidence>
<evidence type="ECO:0000256" key="6">
    <source>
        <dbReference type="ARBA" id="ARBA00023002"/>
    </source>
</evidence>
<evidence type="ECO:0000256" key="7">
    <source>
        <dbReference type="RuleBase" id="RU004474"/>
    </source>
</evidence>
<evidence type="ECO:0000259" key="9">
    <source>
        <dbReference type="PROSITE" id="PS51330"/>
    </source>
</evidence>
<organism evidence="10 11">
    <name type="scientific">Rhinocladiella mackenziei CBS 650.93</name>
    <dbReference type="NCBI Taxonomy" id="1442369"/>
    <lineage>
        <taxon>Eukaryota</taxon>
        <taxon>Fungi</taxon>
        <taxon>Dikarya</taxon>
        <taxon>Ascomycota</taxon>
        <taxon>Pezizomycotina</taxon>
        <taxon>Eurotiomycetes</taxon>
        <taxon>Chaetothyriomycetidae</taxon>
        <taxon>Chaetothyriales</taxon>
        <taxon>Herpotrichiellaceae</taxon>
        <taxon>Rhinocladiella</taxon>
    </lineage>
</organism>
<feature type="domain" description="DHFR" evidence="9">
    <location>
        <begin position="63"/>
        <end position="382"/>
    </location>
</feature>
<dbReference type="EMBL" id="KN847479">
    <property type="protein sequence ID" value="KIX03795.1"/>
    <property type="molecule type" value="Genomic_DNA"/>
</dbReference>
<evidence type="ECO:0000256" key="5">
    <source>
        <dbReference type="ARBA" id="ARBA00022857"/>
    </source>
</evidence>
<dbReference type="GO" id="GO:0046452">
    <property type="term" value="P:dihydrofolate metabolic process"/>
    <property type="evidence" value="ECO:0007669"/>
    <property type="project" value="TreeGrafter"/>
</dbReference>
<dbReference type="AlphaFoldDB" id="A0A0D2J453"/>
<comment type="similarity">
    <text evidence="7">Belongs to the dihydrofolate reductase family.</text>
</comment>
<evidence type="ECO:0000313" key="11">
    <source>
        <dbReference type="Proteomes" id="UP000053617"/>
    </source>
</evidence>
<feature type="region of interest" description="Disordered" evidence="8">
    <location>
        <begin position="263"/>
        <end position="283"/>
    </location>
</feature>
<dbReference type="Gene3D" id="3.40.430.10">
    <property type="entry name" value="Dihydrofolate Reductase, subunit A"/>
    <property type="match status" value="1"/>
</dbReference>
<evidence type="ECO:0000256" key="1">
    <source>
        <dbReference type="ARBA" id="ARBA00004903"/>
    </source>
</evidence>
<dbReference type="CDD" id="cd00209">
    <property type="entry name" value="DHFR"/>
    <property type="match status" value="1"/>
</dbReference>
<dbReference type="RefSeq" id="XP_013270931.1">
    <property type="nucleotide sequence ID" value="XM_013415477.1"/>
</dbReference>
<dbReference type="InterPro" id="IPR001796">
    <property type="entry name" value="DHFR_dom"/>
</dbReference>
<dbReference type="PROSITE" id="PS00075">
    <property type="entry name" value="DHFR_1"/>
    <property type="match status" value="1"/>
</dbReference>
<name>A0A0D2J453_9EURO</name>
<keyword evidence="11" id="KW-1185">Reference proteome</keyword>
<dbReference type="GO" id="GO:0050661">
    <property type="term" value="F:NADP binding"/>
    <property type="evidence" value="ECO:0007669"/>
    <property type="project" value="InterPro"/>
</dbReference>
<dbReference type="PANTHER" id="PTHR48069">
    <property type="entry name" value="DIHYDROFOLATE REDUCTASE"/>
    <property type="match status" value="1"/>
</dbReference>
<keyword evidence="5" id="KW-0521">NADP</keyword>
<dbReference type="GO" id="GO:0046655">
    <property type="term" value="P:folic acid metabolic process"/>
    <property type="evidence" value="ECO:0007669"/>
    <property type="project" value="TreeGrafter"/>
</dbReference>
<dbReference type="InterPro" id="IPR024072">
    <property type="entry name" value="DHFR-like_dom_sf"/>
</dbReference>
<dbReference type="GO" id="GO:0004146">
    <property type="term" value="F:dihydrofolate reductase activity"/>
    <property type="evidence" value="ECO:0007669"/>
    <property type="project" value="UniProtKB-EC"/>
</dbReference>
<dbReference type="SUPFAM" id="SSF53597">
    <property type="entry name" value="Dihydrofolate reductase-like"/>
    <property type="match status" value="1"/>
</dbReference>
<dbReference type="UniPathway" id="UPA00077">
    <property type="reaction ID" value="UER00158"/>
</dbReference>
<dbReference type="GO" id="GO:0006730">
    <property type="term" value="P:one-carbon metabolic process"/>
    <property type="evidence" value="ECO:0007669"/>
    <property type="project" value="UniProtKB-KW"/>
</dbReference>
<comment type="pathway">
    <text evidence="1">Cofactor biosynthesis; tetrahydrofolate biosynthesis; 5,6,7,8-tetrahydrofolate from 7,8-dihydrofolate: step 1/1.</text>
</comment>
<dbReference type="HOGENOM" id="CLU_043966_2_0_1"/>
<proteinExistence type="inferred from homology"/>
<dbReference type="Proteomes" id="UP000053617">
    <property type="component" value="Unassembled WGS sequence"/>
</dbReference>
<protein>
    <recommendedName>
        <fullName evidence="3">Dihydrofolate reductase</fullName>
        <ecNumber evidence="2">1.5.1.3</ecNumber>
    </recommendedName>
</protein>
<dbReference type="PRINTS" id="PR00070">
    <property type="entry name" value="DHFR"/>
</dbReference>
<dbReference type="Pfam" id="PF00186">
    <property type="entry name" value="DHFR_1"/>
    <property type="match status" value="1"/>
</dbReference>
<keyword evidence="6" id="KW-0560">Oxidoreductase</keyword>
<accession>A0A0D2J453</accession>
<dbReference type="InterPro" id="IPR017925">
    <property type="entry name" value="DHFR_CS"/>
</dbReference>
<dbReference type="STRING" id="1442369.A0A0D2J453"/>